<evidence type="ECO:0000256" key="4">
    <source>
        <dbReference type="ARBA" id="ARBA00022763"/>
    </source>
</evidence>
<name>A0A1W6TRA6_VIBAL</name>
<organism evidence="8">
    <name type="scientific">Vibrio alginolyticus</name>
    <dbReference type="NCBI Taxonomy" id="663"/>
    <lineage>
        <taxon>Bacteria</taxon>
        <taxon>Pseudomonadati</taxon>
        <taxon>Pseudomonadota</taxon>
        <taxon>Gammaproteobacteria</taxon>
        <taxon>Vibrionales</taxon>
        <taxon>Vibrionaceae</taxon>
        <taxon>Vibrio</taxon>
    </lineage>
</organism>
<dbReference type="InterPro" id="IPR012340">
    <property type="entry name" value="NA-bd_OB-fold"/>
</dbReference>
<dbReference type="PANTHER" id="PTHR47810:SF1">
    <property type="entry name" value="DNA LIGASE B"/>
    <property type="match status" value="1"/>
</dbReference>
<keyword evidence="5" id="KW-0234">DNA repair</keyword>
<reference evidence="8" key="1">
    <citation type="submission" date="2016-10" db="EMBL/GenBank/DDBJ databases">
        <title>The High Quality Genome of Vibrio alginolyticus K01M1.</title>
        <authorList>
            <person name="Wendling C."/>
            <person name="Chibani C.M."/>
            <person name="Hertel R."/>
            <person name="Sproer C."/>
            <person name="Bunk B."/>
            <person name="Overmann J."/>
            <person name="Roth O."/>
            <person name="Liesegang H."/>
        </authorList>
    </citation>
    <scope>NUCLEOTIDE SEQUENCE</scope>
    <source>
        <strain evidence="8">K05K4</strain>
    </source>
</reference>
<dbReference type="GO" id="GO:0003910">
    <property type="term" value="F:DNA ligase (ATP) activity"/>
    <property type="evidence" value="ECO:0007669"/>
    <property type="project" value="UniProtKB-EC"/>
</dbReference>
<sequence length="281" mass="32019">MPLKMTLIALAVMAASSQLQADTSLAPPVSLAQSYQDGIDVSEYWYSEKLDGVRAYWTGQHLVTRNGNRIYAPDWFTGPLPDYPLDGELWAGRGNFHLVQQTVLDKTPVESAWRHIDFMIFDMPYSAGDYRKRYYNIKDLVLEVDQPHIKYVEHRAIQNEAHLFTQLDKISISDGEGVMLRKVSSRYQAGRGSDLLKLKRYADDEALVVGYKPGTGRLLGMMGAMLVRLPNGIEFYIGSGFTDEVRRQPPKIGSTITFRYNGFTHTGKPRFARFLRERLKE</sequence>
<dbReference type="EC" id="6.5.1.1" evidence="8"/>
<dbReference type="CDD" id="cd07896">
    <property type="entry name" value="Adenylation_kDNA_ligase_like"/>
    <property type="match status" value="1"/>
</dbReference>
<dbReference type="Gene3D" id="3.30.1490.70">
    <property type="match status" value="1"/>
</dbReference>
<dbReference type="Pfam" id="PF01068">
    <property type="entry name" value="DNA_ligase_A_M"/>
    <property type="match status" value="1"/>
</dbReference>
<dbReference type="PROSITE" id="PS50160">
    <property type="entry name" value="DNA_LIGASE_A3"/>
    <property type="match status" value="1"/>
</dbReference>
<dbReference type="InterPro" id="IPR016059">
    <property type="entry name" value="DNA_ligase_ATP-dep_CS"/>
</dbReference>
<evidence type="ECO:0000256" key="3">
    <source>
        <dbReference type="ARBA" id="ARBA00022705"/>
    </source>
</evidence>
<evidence type="ECO:0000256" key="2">
    <source>
        <dbReference type="ARBA" id="ARBA00022598"/>
    </source>
</evidence>
<feature type="domain" description="ATP-dependent DNA ligase family profile" evidence="7">
    <location>
        <begin position="117"/>
        <end position="231"/>
    </location>
</feature>
<dbReference type="NCBIfam" id="NF006592">
    <property type="entry name" value="PRK09125.1"/>
    <property type="match status" value="1"/>
</dbReference>
<evidence type="ECO:0000256" key="6">
    <source>
        <dbReference type="ARBA" id="ARBA00034003"/>
    </source>
</evidence>
<dbReference type="Gene3D" id="2.40.50.140">
    <property type="entry name" value="Nucleic acid-binding proteins"/>
    <property type="match status" value="1"/>
</dbReference>
<dbReference type="Pfam" id="PF14743">
    <property type="entry name" value="DNA_ligase_OB_2"/>
    <property type="match status" value="1"/>
</dbReference>
<dbReference type="EMBL" id="CP017902">
    <property type="protein sequence ID" value="ARP18382.1"/>
    <property type="molecule type" value="Genomic_DNA"/>
</dbReference>
<evidence type="ECO:0000313" key="8">
    <source>
        <dbReference type="EMBL" id="ARP18382.1"/>
    </source>
</evidence>
<keyword evidence="4" id="KW-0227">DNA damage</keyword>
<accession>A0A1W6TRA6</accession>
<dbReference type="AlphaFoldDB" id="A0A1W6TRA6"/>
<evidence type="ECO:0000256" key="5">
    <source>
        <dbReference type="ARBA" id="ARBA00023204"/>
    </source>
</evidence>
<keyword evidence="2 8" id="KW-0436">Ligase</keyword>
<gene>
    <name evidence="8" type="primary">ligA</name>
    <name evidence="8" type="ORF">K05K4_15460</name>
</gene>
<dbReference type="Gene3D" id="3.30.470.30">
    <property type="entry name" value="DNA ligase/mRNA capping enzyme"/>
    <property type="match status" value="1"/>
</dbReference>
<protein>
    <submittedName>
        <fullName evidence="8">DNA ligase</fullName>
        <ecNumber evidence="8">6.5.1.1</ecNumber>
    </submittedName>
</protein>
<dbReference type="CDD" id="cd08041">
    <property type="entry name" value="OBF_kDNA_ligase_like"/>
    <property type="match status" value="1"/>
</dbReference>
<dbReference type="PROSITE" id="PS00333">
    <property type="entry name" value="DNA_LIGASE_A2"/>
    <property type="match status" value="1"/>
</dbReference>
<evidence type="ECO:0000259" key="7">
    <source>
        <dbReference type="PROSITE" id="PS50160"/>
    </source>
</evidence>
<comment type="catalytic activity">
    <reaction evidence="6">
        <text>ATP + (deoxyribonucleotide)n-3'-hydroxyl + 5'-phospho-(deoxyribonucleotide)m = (deoxyribonucleotide)n+m + AMP + diphosphate.</text>
        <dbReference type="EC" id="6.5.1.1"/>
    </reaction>
</comment>
<dbReference type="SUPFAM" id="SSF50249">
    <property type="entry name" value="Nucleic acid-binding proteins"/>
    <property type="match status" value="1"/>
</dbReference>
<keyword evidence="3" id="KW-0235">DNA replication</keyword>
<dbReference type="RefSeq" id="WP_086046755.1">
    <property type="nucleotide sequence ID" value="NZ_CAJDZJ010000053.1"/>
</dbReference>
<dbReference type="InterPro" id="IPR029319">
    <property type="entry name" value="DNA_ligase_OB"/>
</dbReference>
<dbReference type="GO" id="GO:0005524">
    <property type="term" value="F:ATP binding"/>
    <property type="evidence" value="ECO:0007669"/>
    <property type="project" value="InterPro"/>
</dbReference>
<dbReference type="GO" id="GO:0006310">
    <property type="term" value="P:DNA recombination"/>
    <property type="evidence" value="ECO:0007669"/>
    <property type="project" value="InterPro"/>
</dbReference>
<proteinExistence type="predicted"/>
<dbReference type="PANTHER" id="PTHR47810">
    <property type="entry name" value="DNA LIGASE"/>
    <property type="match status" value="1"/>
</dbReference>
<dbReference type="InterPro" id="IPR012310">
    <property type="entry name" value="DNA_ligase_ATP-dep_cent"/>
</dbReference>
<dbReference type="SUPFAM" id="SSF56091">
    <property type="entry name" value="DNA ligase/mRNA capping enzyme, catalytic domain"/>
    <property type="match status" value="1"/>
</dbReference>
<evidence type="ECO:0000256" key="1">
    <source>
        <dbReference type="ARBA" id="ARBA00001968"/>
    </source>
</evidence>
<comment type="cofactor">
    <cofactor evidence="1">
        <name>a divalent metal cation</name>
        <dbReference type="ChEBI" id="CHEBI:60240"/>
    </cofactor>
</comment>
<dbReference type="InterPro" id="IPR050326">
    <property type="entry name" value="NAD_dep_DNA_ligaseB"/>
</dbReference>
<dbReference type="GO" id="GO:0006281">
    <property type="term" value="P:DNA repair"/>
    <property type="evidence" value="ECO:0007669"/>
    <property type="project" value="UniProtKB-KW"/>
</dbReference>
<dbReference type="GO" id="GO:0006260">
    <property type="term" value="P:DNA replication"/>
    <property type="evidence" value="ECO:0007669"/>
    <property type="project" value="UniProtKB-KW"/>
</dbReference>